<feature type="signal peptide" evidence="4">
    <location>
        <begin position="1"/>
        <end position="21"/>
    </location>
</feature>
<evidence type="ECO:0000256" key="1">
    <source>
        <dbReference type="ARBA" id="ARBA00010634"/>
    </source>
</evidence>
<dbReference type="GO" id="GO:0016020">
    <property type="term" value="C:membrane"/>
    <property type="evidence" value="ECO:0007669"/>
    <property type="project" value="InterPro"/>
</dbReference>
<dbReference type="OrthoDB" id="9785326at2"/>
<dbReference type="EMBL" id="QYUL01000002">
    <property type="protein sequence ID" value="RJF82039.1"/>
    <property type="molecule type" value="Genomic_DNA"/>
</dbReference>
<gene>
    <name evidence="5" type="ORF">D3877_18355</name>
</gene>
<reference evidence="5 6" key="1">
    <citation type="submission" date="2018-09" db="EMBL/GenBank/DDBJ databases">
        <authorList>
            <person name="Zhu H."/>
        </authorList>
    </citation>
    <scope>NUCLEOTIDE SEQUENCE [LARGE SCALE GENOMIC DNA]</scope>
    <source>
        <strain evidence="5 6">K2W22B-5</strain>
    </source>
</reference>
<dbReference type="GO" id="GO:0120010">
    <property type="term" value="P:intermembrane phospholipid transfer"/>
    <property type="evidence" value="ECO:0007669"/>
    <property type="project" value="TreeGrafter"/>
</dbReference>
<sequence>MRAASLALALFLACAPSVGHAAEDPLESFNRPMFAFNKGLVDWVINPVVNHVGPWVPGPVKTGLSNAYANLTEIEMILDNALQGKATNTAVSATRFAVNSTVGIGGLFDPATAIGLTRREANYGASLCKTGLRPGSYLVLPFVGPTNTVGAVALTVGVAAEVYALSFISTTLATVDFLVIDLGGSASALRHAKNVPTAGEDLYAVQRADYQTYIEQGCGGATEAAAKPGPRVQNAPAPQSPPPQG</sequence>
<evidence type="ECO:0000256" key="3">
    <source>
        <dbReference type="SAM" id="MobiDB-lite"/>
    </source>
</evidence>
<comment type="similarity">
    <text evidence="1">Belongs to the MlaA family.</text>
</comment>
<keyword evidence="2 4" id="KW-0732">Signal</keyword>
<dbReference type="PRINTS" id="PR01805">
    <property type="entry name" value="VACJLIPOPROT"/>
</dbReference>
<protein>
    <submittedName>
        <fullName evidence="5">VacJ protein</fullName>
    </submittedName>
</protein>
<dbReference type="RefSeq" id="WP_119832114.1">
    <property type="nucleotide sequence ID" value="NZ_QYUL01000002.1"/>
</dbReference>
<comment type="caution">
    <text evidence="5">The sequence shown here is derived from an EMBL/GenBank/DDBJ whole genome shotgun (WGS) entry which is preliminary data.</text>
</comment>
<feature type="chain" id="PRO_5019479692" evidence="4">
    <location>
        <begin position="22"/>
        <end position="245"/>
    </location>
</feature>
<evidence type="ECO:0000256" key="2">
    <source>
        <dbReference type="ARBA" id="ARBA00022729"/>
    </source>
</evidence>
<evidence type="ECO:0000313" key="6">
    <source>
        <dbReference type="Proteomes" id="UP000283458"/>
    </source>
</evidence>
<dbReference type="Pfam" id="PF04333">
    <property type="entry name" value="MlaA"/>
    <property type="match status" value="1"/>
</dbReference>
<evidence type="ECO:0000313" key="5">
    <source>
        <dbReference type="EMBL" id="RJF82039.1"/>
    </source>
</evidence>
<dbReference type="PANTHER" id="PTHR30035">
    <property type="entry name" value="LIPOPROTEIN VACJ-RELATED"/>
    <property type="match status" value="1"/>
</dbReference>
<dbReference type="PANTHER" id="PTHR30035:SF3">
    <property type="entry name" value="INTERMEMBRANE PHOSPHOLIPID TRANSPORT SYSTEM LIPOPROTEIN MLAA"/>
    <property type="match status" value="1"/>
</dbReference>
<accession>A0A418VXY3</accession>
<organism evidence="5 6">
    <name type="scientific">Azospirillum cavernae</name>
    <dbReference type="NCBI Taxonomy" id="2320860"/>
    <lineage>
        <taxon>Bacteria</taxon>
        <taxon>Pseudomonadati</taxon>
        <taxon>Pseudomonadota</taxon>
        <taxon>Alphaproteobacteria</taxon>
        <taxon>Rhodospirillales</taxon>
        <taxon>Azospirillaceae</taxon>
        <taxon>Azospirillum</taxon>
    </lineage>
</organism>
<proteinExistence type="inferred from homology"/>
<dbReference type="Proteomes" id="UP000283458">
    <property type="component" value="Unassembled WGS sequence"/>
</dbReference>
<keyword evidence="6" id="KW-1185">Reference proteome</keyword>
<evidence type="ECO:0000256" key="4">
    <source>
        <dbReference type="SAM" id="SignalP"/>
    </source>
</evidence>
<feature type="region of interest" description="Disordered" evidence="3">
    <location>
        <begin position="221"/>
        <end position="245"/>
    </location>
</feature>
<dbReference type="AlphaFoldDB" id="A0A418VXY3"/>
<name>A0A418VXY3_9PROT</name>
<dbReference type="InterPro" id="IPR007428">
    <property type="entry name" value="MlaA"/>
</dbReference>